<dbReference type="PROSITE" id="PS51465">
    <property type="entry name" value="KAZAL_2"/>
    <property type="match status" value="1"/>
</dbReference>
<feature type="chain" id="PRO_5040901275" description="Kazal-like domain-containing protein" evidence="1">
    <location>
        <begin position="28"/>
        <end position="311"/>
    </location>
</feature>
<accession>A0A9X0D160</accession>
<evidence type="ECO:0000313" key="3">
    <source>
        <dbReference type="EMBL" id="KAJ7382886.1"/>
    </source>
</evidence>
<dbReference type="SUPFAM" id="SSF100895">
    <property type="entry name" value="Kazal-type serine protease inhibitors"/>
    <property type="match status" value="1"/>
</dbReference>
<comment type="caution">
    <text evidence="3">The sequence shown here is derived from an EMBL/GenBank/DDBJ whole genome shotgun (WGS) entry which is preliminary data.</text>
</comment>
<gene>
    <name evidence="3" type="ORF">OS493_031944</name>
</gene>
<protein>
    <recommendedName>
        <fullName evidence="2">Kazal-like domain-containing protein</fullName>
    </recommendedName>
</protein>
<dbReference type="InterPro" id="IPR037221">
    <property type="entry name" value="H-type_lectin_dom_sf"/>
</dbReference>
<dbReference type="CDD" id="cd00104">
    <property type="entry name" value="KAZAL_FS"/>
    <property type="match status" value="1"/>
</dbReference>
<keyword evidence="4" id="KW-1185">Reference proteome</keyword>
<keyword evidence="1" id="KW-0732">Signal</keyword>
<dbReference type="Gene3D" id="2.60.40.2080">
    <property type="match status" value="2"/>
</dbReference>
<name>A0A9X0D160_9CNID</name>
<dbReference type="Gene3D" id="3.30.60.30">
    <property type="match status" value="1"/>
</dbReference>
<evidence type="ECO:0000313" key="4">
    <source>
        <dbReference type="Proteomes" id="UP001163046"/>
    </source>
</evidence>
<feature type="domain" description="Kazal-like" evidence="2">
    <location>
        <begin position="278"/>
        <end position="311"/>
    </location>
</feature>
<dbReference type="Proteomes" id="UP001163046">
    <property type="component" value="Unassembled WGS sequence"/>
</dbReference>
<dbReference type="OrthoDB" id="5971218at2759"/>
<proteinExistence type="predicted"/>
<organism evidence="3 4">
    <name type="scientific">Desmophyllum pertusum</name>
    <dbReference type="NCBI Taxonomy" id="174260"/>
    <lineage>
        <taxon>Eukaryota</taxon>
        <taxon>Metazoa</taxon>
        <taxon>Cnidaria</taxon>
        <taxon>Anthozoa</taxon>
        <taxon>Hexacorallia</taxon>
        <taxon>Scleractinia</taxon>
        <taxon>Caryophylliina</taxon>
        <taxon>Caryophylliidae</taxon>
        <taxon>Desmophyllum</taxon>
    </lineage>
</organism>
<evidence type="ECO:0000256" key="1">
    <source>
        <dbReference type="SAM" id="SignalP"/>
    </source>
</evidence>
<dbReference type="EMBL" id="MU825911">
    <property type="protein sequence ID" value="KAJ7382886.1"/>
    <property type="molecule type" value="Genomic_DNA"/>
</dbReference>
<sequence>MAYERHLSIHLSLIFFVTFLADQSSEALSFKAGKENITIASPGLFACKEVSFQDPFNRGQEVKVLASVGHAVKSETTRNGAAIWVEDVTANGFTVCVLEFGDGSNDTAEVNWIAVKSAPSGSQLGATSLNSWTTGTECKRINFQQRFSTLPTIFVTASHQLPKRPQDAMAVWVEDLREDNFKICLREAKIFDGPHRNMKINWMAFTNLRVDNFTITDSLSFTNINSPSYQDNYAFCQLMIYLYRDITKLNSVYVGVGKTWILCIDVTCHYHCLCKAFGPRDARCVSVDSCPSYQEPVCSSNGTSYDNECLF</sequence>
<dbReference type="SUPFAM" id="SSF141086">
    <property type="entry name" value="Agglutinin HPA-like"/>
    <property type="match status" value="1"/>
</dbReference>
<reference evidence="3" key="1">
    <citation type="submission" date="2023-01" db="EMBL/GenBank/DDBJ databases">
        <title>Genome assembly of the deep-sea coral Lophelia pertusa.</title>
        <authorList>
            <person name="Herrera S."/>
            <person name="Cordes E."/>
        </authorList>
    </citation>
    <scope>NUCLEOTIDE SEQUENCE</scope>
    <source>
        <strain evidence="3">USNM1676648</strain>
        <tissue evidence="3">Polyp</tissue>
    </source>
</reference>
<feature type="signal peptide" evidence="1">
    <location>
        <begin position="1"/>
        <end position="27"/>
    </location>
</feature>
<dbReference type="InterPro" id="IPR036058">
    <property type="entry name" value="Kazal_dom_sf"/>
</dbReference>
<evidence type="ECO:0000259" key="2">
    <source>
        <dbReference type="PROSITE" id="PS51465"/>
    </source>
</evidence>
<dbReference type="Pfam" id="PF00050">
    <property type="entry name" value="Kazal_1"/>
    <property type="match status" value="1"/>
</dbReference>
<dbReference type="AlphaFoldDB" id="A0A9X0D160"/>
<dbReference type="InterPro" id="IPR002350">
    <property type="entry name" value="Kazal_dom"/>
</dbReference>